<dbReference type="RefSeq" id="WP_113879688.1">
    <property type="nucleotide sequence ID" value="NZ_QNSA01000005.1"/>
</dbReference>
<evidence type="ECO:0000313" key="1">
    <source>
        <dbReference type="EMBL" id="RBP74069.1"/>
    </source>
</evidence>
<organism evidence="2 3">
    <name type="scientific">Marinobacter nauticus</name>
    <name type="common">Marinobacter hydrocarbonoclasticus</name>
    <name type="synonym">Marinobacter aquaeolei</name>
    <dbReference type="NCBI Taxonomy" id="2743"/>
    <lineage>
        <taxon>Bacteria</taxon>
        <taxon>Pseudomonadati</taxon>
        <taxon>Pseudomonadota</taxon>
        <taxon>Gammaproteobacteria</taxon>
        <taxon>Pseudomonadales</taxon>
        <taxon>Marinobacteraceae</taxon>
        <taxon>Marinobacter</taxon>
    </lineage>
</organism>
<dbReference type="EMBL" id="QPJB01000005">
    <property type="protein sequence ID" value="RCW34818.1"/>
    <property type="molecule type" value="Genomic_DNA"/>
</dbReference>
<dbReference type="AlphaFoldDB" id="A0A368V139"/>
<proteinExistence type="predicted"/>
<evidence type="ECO:0000313" key="2">
    <source>
        <dbReference type="EMBL" id="RCW34818.1"/>
    </source>
</evidence>
<evidence type="ECO:0000313" key="3">
    <source>
        <dbReference type="Proteomes" id="UP000252795"/>
    </source>
</evidence>
<keyword evidence="4" id="KW-1185">Reference proteome</keyword>
<evidence type="ECO:0000313" key="4">
    <source>
        <dbReference type="Proteomes" id="UP000253065"/>
    </source>
</evidence>
<comment type="caution">
    <text evidence="2">The sequence shown here is derived from an EMBL/GenBank/DDBJ whole genome shotgun (WGS) entry which is preliminary data.</text>
</comment>
<name>A0A368V139_MARNT</name>
<protein>
    <submittedName>
        <fullName evidence="2">Uncharacterized protein</fullName>
    </submittedName>
</protein>
<gene>
    <name evidence="2" type="ORF">DET51_105194</name>
    <name evidence="1" type="ORF">DET64_105195</name>
</gene>
<sequence>MEATQEKANVQQMAAGLHEKACEILRLSALISELGLAHAFVDMSGHVRMFTARALPADTQYNSGNGYTYLNKVDVSLEFEDLYPDNLAKIYHRRLAKLSKYADWLKQVLAEGKVLKTEEHAA</sequence>
<accession>A0A368V139</accession>
<reference evidence="2 3" key="1">
    <citation type="submission" date="2018-07" db="EMBL/GenBank/DDBJ databases">
        <title>Freshwater and sediment microbial communities from various areas in North America, analyzing microbe dynamics in response to fracking.</title>
        <authorList>
            <person name="Lamendella R."/>
        </authorList>
    </citation>
    <scope>NUCLEOTIDE SEQUENCE [LARGE SCALE GENOMIC DNA]</scope>
    <source>
        <strain evidence="2 3">114E</strain>
        <strain evidence="1 4">114E_o</strain>
    </source>
</reference>
<dbReference type="Proteomes" id="UP000253065">
    <property type="component" value="Unassembled WGS sequence"/>
</dbReference>
<dbReference type="Proteomes" id="UP000252795">
    <property type="component" value="Unassembled WGS sequence"/>
</dbReference>
<dbReference type="EMBL" id="QNSA01000005">
    <property type="protein sequence ID" value="RBP74069.1"/>
    <property type="molecule type" value="Genomic_DNA"/>
</dbReference>